<feature type="region of interest" description="Disordered" evidence="1">
    <location>
        <begin position="296"/>
        <end position="322"/>
    </location>
</feature>
<keyword evidence="3" id="KW-1185">Reference proteome</keyword>
<protein>
    <submittedName>
        <fullName evidence="2">DUF222 domain-containing protein</fullName>
    </submittedName>
</protein>
<dbReference type="AlphaFoldDB" id="A0A4R8WB12"/>
<gene>
    <name evidence="2" type="ORF">E3O32_05630</name>
</gene>
<dbReference type="Proteomes" id="UP000297643">
    <property type="component" value="Unassembled WGS sequence"/>
</dbReference>
<dbReference type="EMBL" id="SOFM01000014">
    <property type="protein sequence ID" value="TFC05757.1"/>
    <property type="molecule type" value="Genomic_DNA"/>
</dbReference>
<sequence>FVQLLKIAGEVDPGQMLGGRRPAVRIIVTQKDLTNATHTSAGTNTGAGAGAGGADTSTGSGSATQAPAGTSPSTPSTPHLTGASEAPGASETPAGPRPLPAVRPDTAAPSTQPGQPSQPDLSGQPGQPDLSGQPGEPDLSGQPGEPDLSGEPGQPGQPGTAVVLATGHGSIEGSPAPISLATVQRQLCDTGYLGILFDNTGQPIDVGREQRLFTRAQRTAMGTRDGGCVWPECDRPPAWTEAHHLKEWLLEHGYTDLADGVCLCHPHHLLLHNTGWVIIRDGDKYWLKPPASVDPTQTLIPLPSKTHRQLDPGTPTRDRDTD</sequence>
<organism evidence="2 3">
    <name type="scientific">Cryobacterium mannosilyticum</name>
    <dbReference type="NCBI Taxonomy" id="1259190"/>
    <lineage>
        <taxon>Bacteria</taxon>
        <taxon>Bacillati</taxon>
        <taxon>Actinomycetota</taxon>
        <taxon>Actinomycetes</taxon>
        <taxon>Micrococcales</taxon>
        <taxon>Microbacteriaceae</taxon>
        <taxon>Cryobacterium</taxon>
    </lineage>
</organism>
<evidence type="ECO:0000313" key="3">
    <source>
        <dbReference type="Proteomes" id="UP000297643"/>
    </source>
</evidence>
<feature type="compositionally biased region" description="Polar residues" evidence="1">
    <location>
        <begin position="108"/>
        <end position="125"/>
    </location>
</feature>
<feature type="non-terminal residue" evidence="2">
    <location>
        <position position="1"/>
    </location>
</feature>
<accession>A0A4R8WB12</accession>
<reference evidence="2 3" key="1">
    <citation type="submission" date="2019-03" db="EMBL/GenBank/DDBJ databases">
        <title>Genomics of glacier-inhabiting Cryobacterium strains.</title>
        <authorList>
            <person name="Liu Q."/>
            <person name="Xin Y.-H."/>
        </authorList>
    </citation>
    <scope>NUCLEOTIDE SEQUENCE [LARGE SCALE GENOMIC DNA]</scope>
    <source>
        <strain evidence="2 3">RHLT2-21</strain>
    </source>
</reference>
<name>A0A4R8WB12_9MICO</name>
<feature type="region of interest" description="Disordered" evidence="1">
    <location>
        <begin position="37"/>
        <end position="163"/>
    </location>
</feature>
<evidence type="ECO:0000256" key="1">
    <source>
        <dbReference type="SAM" id="MobiDB-lite"/>
    </source>
</evidence>
<proteinExistence type="predicted"/>
<evidence type="ECO:0000313" key="2">
    <source>
        <dbReference type="EMBL" id="TFC05757.1"/>
    </source>
</evidence>
<comment type="caution">
    <text evidence="2">The sequence shown here is derived from an EMBL/GenBank/DDBJ whole genome shotgun (WGS) entry which is preliminary data.</text>
</comment>
<feature type="compositionally biased region" description="Low complexity" evidence="1">
    <location>
        <begin position="54"/>
        <end position="78"/>
    </location>
</feature>